<dbReference type="PROSITE" id="PS52019">
    <property type="entry name" value="PKS_MFAS_DH"/>
    <property type="match status" value="1"/>
</dbReference>
<dbReference type="InterPro" id="IPR014030">
    <property type="entry name" value="Ketoacyl_synth_N"/>
</dbReference>
<dbReference type="PROSITE" id="PS52004">
    <property type="entry name" value="KS3_2"/>
    <property type="match status" value="1"/>
</dbReference>
<dbReference type="GO" id="GO:0044550">
    <property type="term" value="P:secondary metabolite biosynthetic process"/>
    <property type="evidence" value="ECO:0007669"/>
    <property type="project" value="TreeGrafter"/>
</dbReference>
<dbReference type="InterPro" id="IPR032088">
    <property type="entry name" value="SAT"/>
</dbReference>
<feature type="region of interest" description="Disordered" evidence="5">
    <location>
        <begin position="1561"/>
        <end position="1586"/>
    </location>
</feature>
<reference evidence="8 9" key="1">
    <citation type="journal article" date="2015" name="BMC Genomics">
        <title>Insights from the genome of Ophiocordyceps polyrhachis-furcata to pathogenicity and host specificity in insect fungi.</title>
        <authorList>
            <person name="Wichadakul D."/>
            <person name="Kobmoo N."/>
            <person name="Ingsriswang S."/>
            <person name="Tangphatsornruang S."/>
            <person name="Chantasingh D."/>
            <person name="Luangsa-ard J.J."/>
            <person name="Eurwilaichitr L."/>
        </authorList>
    </citation>
    <scope>NUCLEOTIDE SEQUENCE [LARGE SCALE GENOMIC DNA]</scope>
    <source>
        <strain evidence="8 9">BCC 54312</strain>
    </source>
</reference>
<dbReference type="SMART" id="SM00825">
    <property type="entry name" value="PKS_KS"/>
    <property type="match status" value="1"/>
</dbReference>
<dbReference type="Pfam" id="PF00975">
    <property type="entry name" value="Thioesterase"/>
    <property type="match status" value="1"/>
</dbReference>
<feature type="compositionally biased region" description="Acidic residues" evidence="5">
    <location>
        <begin position="1567"/>
        <end position="1577"/>
    </location>
</feature>
<dbReference type="PROSITE" id="PS00606">
    <property type="entry name" value="KS3_1"/>
    <property type="match status" value="1"/>
</dbReference>
<dbReference type="SMART" id="SM00827">
    <property type="entry name" value="PKS_AT"/>
    <property type="match status" value="1"/>
</dbReference>
<dbReference type="CDD" id="cd00833">
    <property type="entry name" value="PKS"/>
    <property type="match status" value="1"/>
</dbReference>
<feature type="active site" description="Proton acceptor; for dehydratase activity" evidence="4">
    <location>
        <position position="1279"/>
    </location>
</feature>
<dbReference type="Gene3D" id="3.40.366.10">
    <property type="entry name" value="Malonyl-Coenzyme A Acyl Carrier Protein, domain 2"/>
    <property type="match status" value="2"/>
</dbReference>
<name>A0A367LIA6_9HYPO</name>
<dbReference type="GO" id="GO:0004315">
    <property type="term" value="F:3-oxoacyl-[acyl-carrier-protein] synthase activity"/>
    <property type="evidence" value="ECO:0007669"/>
    <property type="project" value="InterPro"/>
</dbReference>
<feature type="domain" description="Ketosynthase family 3 (KS3)" evidence="6">
    <location>
        <begin position="346"/>
        <end position="775"/>
    </location>
</feature>
<dbReference type="InterPro" id="IPR016035">
    <property type="entry name" value="Acyl_Trfase/lysoPLipase"/>
</dbReference>
<dbReference type="Pfam" id="PF00698">
    <property type="entry name" value="Acyl_transf_1"/>
    <property type="match status" value="1"/>
</dbReference>
<dbReference type="SUPFAM" id="SSF55048">
    <property type="entry name" value="Probable ACP-binding domain of malonyl-CoA ACP transacylase"/>
    <property type="match status" value="1"/>
</dbReference>
<dbReference type="InterPro" id="IPR029058">
    <property type="entry name" value="AB_hydrolase_fold"/>
</dbReference>
<proteinExistence type="predicted"/>
<comment type="caution">
    <text evidence="8">The sequence shown here is derived from an EMBL/GenBank/DDBJ whole genome shotgun (WGS) entry which is preliminary data.</text>
</comment>
<keyword evidence="2" id="KW-0597">Phosphoprotein</keyword>
<dbReference type="InterPro" id="IPR001227">
    <property type="entry name" value="Ac_transferase_dom_sf"/>
</dbReference>
<feature type="active site" description="Proton donor; for dehydratase activity" evidence="4">
    <location>
        <position position="1463"/>
    </location>
</feature>
<dbReference type="Gene3D" id="3.40.50.1820">
    <property type="entry name" value="alpha/beta hydrolase"/>
    <property type="match status" value="2"/>
</dbReference>
<organism evidence="8 9">
    <name type="scientific">Ophiocordyceps polyrhachis-furcata BCC 54312</name>
    <dbReference type="NCBI Taxonomy" id="1330021"/>
    <lineage>
        <taxon>Eukaryota</taxon>
        <taxon>Fungi</taxon>
        <taxon>Dikarya</taxon>
        <taxon>Ascomycota</taxon>
        <taxon>Pezizomycotina</taxon>
        <taxon>Sordariomycetes</taxon>
        <taxon>Hypocreomycetidae</taxon>
        <taxon>Hypocreales</taxon>
        <taxon>Ophiocordycipitaceae</taxon>
        <taxon>Ophiocordyceps</taxon>
    </lineage>
</organism>
<accession>A0A367LIA6</accession>
<dbReference type="PANTHER" id="PTHR43775">
    <property type="entry name" value="FATTY ACID SYNTHASE"/>
    <property type="match status" value="1"/>
</dbReference>
<dbReference type="Pfam" id="PF00109">
    <property type="entry name" value="ketoacyl-synt"/>
    <property type="match status" value="1"/>
</dbReference>
<evidence type="ECO:0000259" key="7">
    <source>
        <dbReference type="PROSITE" id="PS52019"/>
    </source>
</evidence>
<dbReference type="InterPro" id="IPR016039">
    <property type="entry name" value="Thiolase-like"/>
</dbReference>
<feature type="domain" description="PKS/mFAS DH" evidence="7">
    <location>
        <begin position="1246"/>
        <end position="1551"/>
    </location>
</feature>
<keyword evidence="9" id="KW-1185">Reference proteome</keyword>
<feature type="region of interest" description="C-terminal hotdog fold" evidence="4">
    <location>
        <begin position="1405"/>
        <end position="1551"/>
    </location>
</feature>
<dbReference type="NCBIfam" id="TIGR04532">
    <property type="entry name" value="PT_fungal_PKS"/>
    <property type="match status" value="1"/>
</dbReference>
<evidence type="ECO:0000259" key="6">
    <source>
        <dbReference type="PROSITE" id="PS52004"/>
    </source>
</evidence>
<dbReference type="Pfam" id="PF22621">
    <property type="entry name" value="CurL-like_PKS_C"/>
    <property type="match status" value="1"/>
</dbReference>
<evidence type="ECO:0000256" key="1">
    <source>
        <dbReference type="ARBA" id="ARBA00022450"/>
    </source>
</evidence>
<dbReference type="InterPro" id="IPR018201">
    <property type="entry name" value="Ketoacyl_synth_AS"/>
</dbReference>
<dbReference type="SUPFAM" id="SSF53901">
    <property type="entry name" value="Thiolase-like"/>
    <property type="match status" value="2"/>
</dbReference>
<dbReference type="InterPro" id="IPR014043">
    <property type="entry name" value="Acyl_transferase_dom"/>
</dbReference>
<dbReference type="SUPFAM" id="SSF52151">
    <property type="entry name" value="FabD/lysophospholipase-like"/>
    <property type="match status" value="1"/>
</dbReference>
<dbReference type="Pfam" id="PF02801">
    <property type="entry name" value="Ketoacyl-synt_C"/>
    <property type="match status" value="1"/>
</dbReference>
<dbReference type="Gene3D" id="3.40.47.10">
    <property type="match status" value="1"/>
</dbReference>
<dbReference type="Proteomes" id="UP000253664">
    <property type="component" value="Unassembled WGS sequence"/>
</dbReference>
<evidence type="ECO:0000256" key="3">
    <source>
        <dbReference type="ARBA" id="ARBA00022679"/>
    </source>
</evidence>
<dbReference type="Gene3D" id="3.10.129.110">
    <property type="entry name" value="Polyketide synthase dehydratase"/>
    <property type="match status" value="1"/>
</dbReference>
<dbReference type="EMBL" id="LKCN02000005">
    <property type="protein sequence ID" value="RCI13992.1"/>
    <property type="molecule type" value="Genomic_DNA"/>
</dbReference>
<dbReference type="STRING" id="1330021.A0A367LIA6"/>
<dbReference type="Pfam" id="PF16073">
    <property type="entry name" value="SAT"/>
    <property type="match status" value="1"/>
</dbReference>
<gene>
    <name evidence="8" type="ORF">L249_8046</name>
</gene>
<dbReference type="InterPro" id="IPR050091">
    <property type="entry name" value="PKS_NRPS_Biosynth_Enz"/>
</dbReference>
<protein>
    <recommendedName>
        <fullName evidence="10">Carrier domain-containing protein</fullName>
    </recommendedName>
</protein>
<dbReference type="InterPro" id="IPR016036">
    <property type="entry name" value="Malonyl_transacylase_ACP-bd"/>
</dbReference>
<dbReference type="Gene3D" id="3.30.70.3290">
    <property type="match status" value="1"/>
</dbReference>
<keyword evidence="3" id="KW-0808">Transferase</keyword>
<evidence type="ECO:0008006" key="10">
    <source>
        <dbReference type="Google" id="ProtNLM"/>
    </source>
</evidence>
<dbReference type="SUPFAM" id="SSF53474">
    <property type="entry name" value="alpha/beta-Hydrolases"/>
    <property type="match status" value="1"/>
</dbReference>
<evidence type="ECO:0000313" key="8">
    <source>
        <dbReference type="EMBL" id="RCI13992.1"/>
    </source>
</evidence>
<dbReference type="PANTHER" id="PTHR43775:SF40">
    <property type="entry name" value="NORSOLORINIC ACID SYNTHASE STCA"/>
    <property type="match status" value="1"/>
</dbReference>
<dbReference type="InterPro" id="IPR001031">
    <property type="entry name" value="Thioesterase"/>
</dbReference>
<dbReference type="InterPro" id="IPR049900">
    <property type="entry name" value="PKS_mFAS_DH"/>
</dbReference>
<dbReference type="OrthoDB" id="329835at2759"/>
<dbReference type="InterPro" id="IPR030918">
    <property type="entry name" value="PT_fungal_PKS"/>
</dbReference>
<dbReference type="GO" id="GO:0006633">
    <property type="term" value="P:fatty acid biosynthetic process"/>
    <property type="evidence" value="ECO:0007669"/>
    <property type="project" value="InterPro"/>
</dbReference>
<evidence type="ECO:0000256" key="4">
    <source>
        <dbReference type="PROSITE-ProRule" id="PRU01363"/>
    </source>
</evidence>
<keyword evidence="1" id="KW-0596">Phosphopantetheine</keyword>
<feature type="region of interest" description="N-terminal hotdog fold" evidence="4">
    <location>
        <begin position="1246"/>
        <end position="1378"/>
    </location>
</feature>
<evidence type="ECO:0000256" key="2">
    <source>
        <dbReference type="ARBA" id="ARBA00022553"/>
    </source>
</evidence>
<dbReference type="GO" id="GO:0004312">
    <property type="term" value="F:fatty acid synthase activity"/>
    <property type="evidence" value="ECO:0007669"/>
    <property type="project" value="TreeGrafter"/>
</dbReference>
<evidence type="ECO:0000256" key="5">
    <source>
        <dbReference type="SAM" id="MobiDB-lite"/>
    </source>
</evidence>
<dbReference type="InterPro" id="IPR020841">
    <property type="entry name" value="PKS_Beta-ketoAc_synthase_dom"/>
</dbReference>
<dbReference type="InterPro" id="IPR014031">
    <property type="entry name" value="Ketoacyl_synth_C"/>
</dbReference>
<evidence type="ECO:0000313" key="9">
    <source>
        <dbReference type="Proteomes" id="UP000253664"/>
    </source>
</evidence>
<sequence>MTQTETYIFLFGDQTENYRSLLNSLLRLKPDALLESFLSASYSRLRAEMLQHNHVPPSFSSLLELLTVFSLPPSQQVALDHGLCSICHFALFLHHLAQRHGGLFPVPNSHHLGLCTGSLAASAVQACKTPLELLSVSVQVCVLSYRLGLYAGETAARYDPLREPCRSWAVAVPGLGLYDALDAIDRFVDPIVGNHHNKPYVGVVGDGATTIYGPPSILERFHKQVKTTVLPLPVWAPYHAPHIYDSAAAERLLDGFQFDNSEVRDKLLNAIRTILVHRLDFSQLVSALKHHLLPSQEAVLIALATSTGQPLRRHLSIRLAEAIIIQPRPDHHHHHHHLLQSQYSNRCDIAIVGVSCRLPEADNVQDFWRLVYQGRDVHRVVPHTRWDAATHVDTSHSPKKNTSRTPYGCWLGDAGLFDAGFFGMTPRECEQVDPAQRLALLTAYEALEDGGIVPGMGAATQRDRVGVCYGVTSNDWMETNSSQDIDAHFIPGGNRAFIPGRISYSLKVSGPSLSVDTACSSSAAAVHAACNLLWQGEADTVIAGGTNLLTNPDFTAGLDRGRFLSRTGNCRTFDDEADGYCRVVALILKRLPDAIADRDDIKALIVNVTSNHSAEAASLTRPSLQAQRDILTRTLNGLSPDLVSYVEMHGTGTQIGDATEMNGLLHVLAPPKQNRSSSGEILHLGSVKANVGHGEAVAAATGLVKILSMMQHDTIPPHIGIKTRLNRSFPSDLTSNQGGVRIPSSPVKWSASKPRYAVLNSFNAAGGNTTLLLRDGPKMDREQECDDARGSYPVVISAKSATALSRNVEALASHLRGNPDISLPSLSYTTTARRMHYPFRTAFSVSSVRQLVSGLKSGDRVQVSRRLKSPPVVFTFTGQGSRDLGAARDAYAFLPRVVKASIEEHDAMVRRAGFASFLPLLTRSSNQGTTETKTSTTTTTTFQLAILSLQMALTKLWLSWGVHPVGVMGHSLGHYGALAAAGVISEADAIFLVGARARLVENMCRAGTHKMLCARISEAESTTLIKGCDVPSVEIACINGPTDVVLSGGRCDIDLIHSRLVAEGIPCRLLDVDYAFHSSQMDSVLDDFASAISGIQIHHPSRIPVIVSDGRVASDLVSHTRQRVDVVSALESGKRQGLVTDGTIFLELGHASTVTAMVKAILGESTAAFPTLTRNKEAWNTVSHAVARMYEAGLDIRWDRYHDEFCPRVLSLPHYKWDLRNYWIPYKNSWSLYKGDAESLSTTKTTTTIHKVIDNQLPKSLTLLTDLTSPAIRTIVQGHRVNGVSLVTPSFYVDIALSAGHHHLQTTPDFSFIQDHQPCIREMTIVKALIPSQKSHIRTEISIESDNLKHLSFVFFSVDQDVKTAHARCSLHYGSIPPIERLESLRSEAELQIEKLNFGLEAGTGYRFNKTMVYRMVAVLADFDACYKGLDTVVLDSDAMEASAVVTLPSLDTSFDIHPAHLDALMQLPGFVMNANDASDPGATAFVNHGWDGLMLFEALRPAVVYRLFVRMERRGEDNVWKGNMTVVSGQRTVALVEGITPSVSIFDRFRTLAELKRGFARRKDDDDSSSDQVNDDLDTKNQPVFSPPKQTLFLLPDGSGSSTSYSALCPLLQSHHRLIALSSPHKHDPKAMLSLPLDDLIESYISEIQLRQPHGPYLLGGWSSGGILAYRAAQMLMLRNLTDFGPAGWGELVPGGSLVTHVIEGFDHFGIMKGEGARALAAWLEEVLAQIGGDGSLAGICGL</sequence>
<dbReference type="InterPro" id="IPR042104">
    <property type="entry name" value="PKS_dehydratase_sf"/>
</dbReference>